<dbReference type="Pfam" id="PF02350">
    <property type="entry name" value="Epimerase_2"/>
    <property type="match status" value="1"/>
</dbReference>
<evidence type="ECO:0000256" key="1">
    <source>
        <dbReference type="RuleBase" id="RU003513"/>
    </source>
</evidence>
<organism evidence="3 4">
    <name type="scientific">Leifsonia xyli subsp. xyli</name>
    <dbReference type="NCBI Taxonomy" id="59736"/>
    <lineage>
        <taxon>Bacteria</taxon>
        <taxon>Bacillati</taxon>
        <taxon>Actinomycetota</taxon>
        <taxon>Actinomycetes</taxon>
        <taxon>Micrococcales</taxon>
        <taxon>Microbacteriaceae</taxon>
        <taxon>Leifsonia</taxon>
    </lineage>
</organism>
<dbReference type="EMBL" id="LNZG01000047">
    <property type="protein sequence ID" value="ODA89416.1"/>
    <property type="molecule type" value="Genomic_DNA"/>
</dbReference>
<name>A0A1E2SHT0_LEIXY</name>
<dbReference type="InterPro" id="IPR003331">
    <property type="entry name" value="UDP_GlcNAc_Epimerase_2_dom"/>
</dbReference>
<evidence type="ECO:0000259" key="2">
    <source>
        <dbReference type="Pfam" id="PF02350"/>
    </source>
</evidence>
<reference evidence="3 4" key="1">
    <citation type="submission" date="2015-11" db="EMBL/GenBank/DDBJ databases">
        <authorList>
            <person name="Zhang Y."/>
            <person name="Guo Z."/>
        </authorList>
    </citation>
    <scope>NUCLEOTIDE SEQUENCE [LARGE SCALE GENOMIC DNA]</scope>
    <source>
        <strain evidence="4">gdw1</strain>
    </source>
</reference>
<comment type="similarity">
    <text evidence="1">Belongs to the UDP-N-acetylglucosamine 2-epimerase family.</text>
</comment>
<gene>
    <name evidence="3" type="ORF">ATY41_05765</name>
</gene>
<dbReference type="InterPro" id="IPR029767">
    <property type="entry name" value="WecB-like"/>
</dbReference>
<protein>
    <recommendedName>
        <fullName evidence="2">UDP-N-acetylglucosamine 2-epimerase domain-containing protein</fullName>
    </recommendedName>
</protein>
<sequence length="76" mass="8235">MLKKLLVVVRRSTERPESMDAGFARLVTTSLDIAETAQSMLADTELTKRLRETPSPYGDGTASARIADLALELAKG</sequence>
<evidence type="ECO:0000313" key="4">
    <source>
        <dbReference type="Proteomes" id="UP000094426"/>
    </source>
</evidence>
<evidence type="ECO:0000313" key="3">
    <source>
        <dbReference type="EMBL" id="ODA89416.1"/>
    </source>
</evidence>
<comment type="caution">
    <text evidence="3">The sequence shown here is derived from an EMBL/GenBank/DDBJ whole genome shotgun (WGS) entry which is preliminary data.</text>
</comment>
<dbReference type="SUPFAM" id="SSF53756">
    <property type="entry name" value="UDP-Glycosyltransferase/glycogen phosphorylase"/>
    <property type="match status" value="1"/>
</dbReference>
<dbReference type="Gene3D" id="3.40.50.2000">
    <property type="entry name" value="Glycogen Phosphorylase B"/>
    <property type="match status" value="1"/>
</dbReference>
<dbReference type="AlphaFoldDB" id="A0A1E2SHT0"/>
<dbReference type="PANTHER" id="PTHR43174:SF1">
    <property type="entry name" value="UDP-N-ACETYLGLUCOSAMINE 2-EPIMERASE"/>
    <property type="match status" value="1"/>
</dbReference>
<dbReference type="Proteomes" id="UP000094426">
    <property type="component" value="Unassembled WGS sequence"/>
</dbReference>
<proteinExistence type="inferred from homology"/>
<feature type="domain" description="UDP-N-acetylglucosamine 2-epimerase" evidence="2">
    <location>
        <begin position="2"/>
        <end position="69"/>
    </location>
</feature>
<accession>A0A1E2SHT0</accession>
<dbReference type="GO" id="GO:0016853">
    <property type="term" value="F:isomerase activity"/>
    <property type="evidence" value="ECO:0007669"/>
    <property type="project" value="UniProtKB-KW"/>
</dbReference>
<dbReference type="PANTHER" id="PTHR43174">
    <property type="entry name" value="UDP-N-ACETYLGLUCOSAMINE 2-EPIMERASE"/>
    <property type="match status" value="1"/>
</dbReference>
<keyword evidence="1" id="KW-0413">Isomerase</keyword>